<feature type="compositionally biased region" description="Basic residues" evidence="1">
    <location>
        <begin position="508"/>
        <end position="521"/>
    </location>
</feature>
<sequence length="858" mass="96210">MEPVLEKLPDTHSSTDSVKLNEANYQTTSFQEEVNLKSNGIADLENVVNSEPSSVIICTEKSDLNEDTGSVIQSVVKDSFNTESCEESTQTVEKSIEVSETEHMPVETVSAPTDEIKNVENVNSVYINLELPSEATSLTASVDMPIKDSNISEVQSEEVVLETPNESLEGDNVRFETEVVVETNDINEVELTEMKLQDSAHNILDEMNQTIEFSEVLCTSDVTDNVENNNCSIRQEMFNKEELLDILEGNDVQGMEHQILQVNQIENKGKETEIALKQLTRLKKTRRPRTKEVIMQTQVPKNRNITEVKDVQVSDHRVKEVLQNSKRKEMGLALEQLTRLKKARKPHSSEVMQSQTPKNKNKTKKVEETNKDDNIVNALVKDWDDEMEEGDSFNDKDVSTSTSEQLLESSASAIKEEKRCSIDSATSDGQTSAANKSADDGQPQRRLGRVIKKKVIFDPDNPDTFTKGKAYIKSREPQIDKDQPPSKKGKIEPIMQRGKSKSPVSKMQWKKPSSKNSKQNKRLTEVDKLLMDEGAVNMIYQLTPEAPKGKKNMRTKAEFIKKLQSSTPESKEMKFRERKKDSKGEDGEPKKILSGKQRTSLSSSVKSPSVCEEFETHSADDSIIYRRHSSSSYSSSCMSPRRLSDVEASINPNASTSLQGGSKLQLEPESIPLDDGDIQQTPVKDIINKDDCLSIKKKLNSKLSLALNKRKRDSIKTDKPLKKQTKLNDTGDVTKSGYFKYLSLKVDGRVAGIFIKDTNAKLGVEIMKEFIEVLSYVDLRPDTSVTLITLEGGMCSELDMKPLLGTDIEATIKAANDIAESVRYVNKYMDCLSYSNRLGWANKKISTSNLVLSEIYSY</sequence>
<reference evidence="2" key="2">
    <citation type="submission" date="2022-10" db="EMBL/GenBank/DDBJ databases">
        <authorList>
            <consortium name="ENA_rothamsted_submissions"/>
            <consortium name="culmorum"/>
            <person name="King R."/>
        </authorList>
    </citation>
    <scope>NUCLEOTIDE SEQUENCE</scope>
</reference>
<feature type="compositionally biased region" description="Basic and acidic residues" evidence="1">
    <location>
        <begin position="364"/>
        <end position="374"/>
    </location>
</feature>
<dbReference type="Proteomes" id="UP001153714">
    <property type="component" value="Chromosome 6"/>
</dbReference>
<accession>A0A9P0CCK5</accession>
<feature type="compositionally biased region" description="Acidic residues" evidence="1">
    <location>
        <begin position="383"/>
        <end position="392"/>
    </location>
</feature>
<gene>
    <name evidence="2" type="ORF">DIATSA_LOCUS11320</name>
</gene>
<organism evidence="2 3">
    <name type="scientific">Diatraea saccharalis</name>
    <name type="common">sugarcane borer</name>
    <dbReference type="NCBI Taxonomy" id="40085"/>
    <lineage>
        <taxon>Eukaryota</taxon>
        <taxon>Metazoa</taxon>
        <taxon>Ecdysozoa</taxon>
        <taxon>Arthropoda</taxon>
        <taxon>Hexapoda</taxon>
        <taxon>Insecta</taxon>
        <taxon>Pterygota</taxon>
        <taxon>Neoptera</taxon>
        <taxon>Endopterygota</taxon>
        <taxon>Lepidoptera</taxon>
        <taxon>Glossata</taxon>
        <taxon>Ditrysia</taxon>
        <taxon>Pyraloidea</taxon>
        <taxon>Crambidae</taxon>
        <taxon>Crambinae</taxon>
        <taxon>Diatraea</taxon>
    </lineage>
</organism>
<feature type="region of interest" description="Disordered" evidence="1">
    <location>
        <begin position="339"/>
        <end position="526"/>
    </location>
</feature>
<reference evidence="2" key="1">
    <citation type="submission" date="2021-12" db="EMBL/GenBank/DDBJ databases">
        <authorList>
            <person name="King R."/>
        </authorList>
    </citation>
    <scope>NUCLEOTIDE SEQUENCE</scope>
</reference>
<feature type="region of interest" description="Disordered" evidence="1">
    <location>
        <begin position="651"/>
        <end position="678"/>
    </location>
</feature>
<feature type="compositionally biased region" description="Low complexity" evidence="1">
    <location>
        <begin position="600"/>
        <end position="609"/>
    </location>
</feature>
<dbReference type="AlphaFoldDB" id="A0A9P0CCK5"/>
<proteinExistence type="predicted"/>
<protein>
    <submittedName>
        <fullName evidence="2">Uncharacterized protein</fullName>
    </submittedName>
</protein>
<name>A0A9P0CCK5_9NEOP</name>
<keyword evidence="3" id="KW-1185">Reference proteome</keyword>
<feature type="compositionally biased region" description="Polar residues" evidence="1">
    <location>
        <begin position="651"/>
        <end position="662"/>
    </location>
</feature>
<dbReference type="EMBL" id="OU893337">
    <property type="protein sequence ID" value="CAH0761224.1"/>
    <property type="molecule type" value="Genomic_DNA"/>
</dbReference>
<feature type="compositionally biased region" description="Basic and acidic residues" evidence="1">
    <location>
        <begin position="473"/>
        <end position="491"/>
    </location>
</feature>
<evidence type="ECO:0000313" key="2">
    <source>
        <dbReference type="EMBL" id="CAH0761224.1"/>
    </source>
</evidence>
<feature type="compositionally biased region" description="Basic and acidic residues" evidence="1">
    <location>
        <begin position="569"/>
        <end position="591"/>
    </location>
</feature>
<feature type="compositionally biased region" description="Polar residues" evidence="1">
    <location>
        <begin position="423"/>
        <end position="435"/>
    </location>
</feature>
<dbReference type="OrthoDB" id="6357915at2759"/>
<feature type="region of interest" description="Disordered" evidence="1">
    <location>
        <begin position="540"/>
        <end position="611"/>
    </location>
</feature>
<feature type="compositionally biased region" description="Low complexity" evidence="1">
    <location>
        <begin position="399"/>
        <end position="413"/>
    </location>
</feature>
<evidence type="ECO:0000256" key="1">
    <source>
        <dbReference type="SAM" id="MobiDB-lite"/>
    </source>
</evidence>
<evidence type="ECO:0000313" key="3">
    <source>
        <dbReference type="Proteomes" id="UP001153714"/>
    </source>
</evidence>